<sequence length="74" mass="8002">MTRITAPSPPSSPPPPPPSVNPPNTATPRSHRRYSPSPSLAFTPSTASTFAHLASRPKAQPSPKRTCPPHRWKQ</sequence>
<organism evidence="2 3">
    <name type="scientific">Zizania palustris</name>
    <name type="common">Northern wild rice</name>
    <dbReference type="NCBI Taxonomy" id="103762"/>
    <lineage>
        <taxon>Eukaryota</taxon>
        <taxon>Viridiplantae</taxon>
        <taxon>Streptophyta</taxon>
        <taxon>Embryophyta</taxon>
        <taxon>Tracheophyta</taxon>
        <taxon>Spermatophyta</taxon>
        <taxon>Magnoliopsida</taxon>
        <taxon>Liliopsida</taxon>
        <taxon>Poales</taxon>
        <taxon>Poaceae</taxon>
        <taxon>BOP clade</taxon>
        <taxon>Oryzoideae</taxon>
        <taxon>Oryzeae</taxon>
        <taxon>Zizaniinae</taxon>
        <taxon>Zizania</taxon>
    </lineage>
</organism>
<keyword evidence="3" id="KW-1185">Reference proteome</keyword>
<dbReference type="AlphaFoldDB" id="A0A8J5RCX0"/>
<feature type="compositionally biased region" description="Pro residues" evidence="1">
    <location>
        <begin position="7"/>
        <end position="21"/>
    </location>
</feature>
<name>A0A8J5RCX0_ZIZPA</name>
<reference evidence="2" key="1">
    <citation type="journal article" date="2021" name="bioRxiv">
        <title>Whole Genome Assembly and Annotation of Northern Wild Rice, Zizania palustris L., Supports a Whole Genome Duplication in the Zizania Genus.</title>
        <authorList>
            <person name="Haas M."/>
            <person name="Kono T."/>
            <person name="Macchietto M."/>
            <person name="Millas R."/>
            <person name="McGilp L."/>
            <person name="Shao M."/>
            <person name="Duquette J."/>
            <person name="Hirsch C.N."/>
            <person name="Kimball J."/>
        </authorList>
    </citation>
    <scope>NUCLEOTIDE SEQUENCE</scope>
    <source>
        <tissue evidence="2">Fresh leaf tissue</tissue>
    </source>
</reference>
<reference evidence="2" key="2">
    <citation type="submission" date="2021-02" db="EMBL/GenBank/DDBJ databases">
        <authorList>
            <person name="Kimball J.A."/>
            <person name="Haas M.W."/>
            <person name="Macchietto M."/>
            <person name="Kono T."/>
            <person name="Duquette J."/>
            <person name="Shao M."/>
        </authorList>
    </citation>
    <scope>NUCLEOTIDE SEQUENCE</scope>
    <source>
        <tissue evidence="2">Fresh leaf tissue</tissue>
    </source>
</reference>
<proteinExistence type="predicted"/>
<feature type="region of interest" description="Disordered" evidence="1">
    <location>
        <begin position="1"/>
        <end position="74"/>
    </location>
</feature>
<gene>
    <name evidence="2" type="ORF">GUJ93_ZPchr0458g22302</name>
</gene>
<accession>A0A8J5RCX0</accession>
<evidence type="ECO:0000313" key="3">
    <source>
        <dbReference type="Proteomes" id="UP000729402"/>
    </source>
</evidence>
<feature type="compositionally biased region" description="Polar residues" evidence="1">
    <location>
        <begin position="40"/>
        <end position="49"/>
    </location>
</feature>
<protein>
    <submittedName>
        <fullName evidence="2">Uncharacterized protein</fullName>
    </submittedName>
</protein>
<dbReference type="Proteomes" id="UP000729402">
    <property type="component" value="Unassembled WGS sequence"/>
</dbReference>
<evidence type="ECO:0000313" key="2">
    <source>
        <dbReference type="EMBL" id="KAG8043394.1"/>
    </source>
</evidence>
<dbReference type="EMBL" id="JAAALK010000953">
    <property type="protein sequence ID" value="KAG8043394.1"/>
    <property type="molecule type" value="Genomic_DNA"/>
</dbReference>
<evidence type="ECO:0000256" key="1">
    <source>
        <dbReference type="SAM" id="MobiDB-lite"/>
    </source>
</evidence>
<comment type="caution">
    <text evidence="2">The sequence shown here is derived from an EMBL/GenBank/DDBJ whole genome shotgun (WGS) entry which is preliminary data.</text>
</comment>